<feature type="transmembrane region" description="Helical" evidence="1">
    <location>
        <begin position="172"/>
        <end position="190"/>
    </location>
</feature>
<keyword evidence="1" id="KW-1133">Transmembrane helix</keyword>
<evidence type="ECO:0000313" key="2">
    <source>
        <dbReference type="EMBL" id="NMF56809.1"/>
    </source>
</evidence>
<protein>
    <submittedName>
        <fullName evidence="2">DUF1361 domain-containing protein</fullName>
    </submittedName>
</protein>
<evidence type="ECO:0000256" key="1">
    <source>
        <dbReference type="SAM" id="Phobius"/>
    </source>
</evidence>
<feature type="transmembrane region" description="Helical" evidence="1">
    <location>
        <begin position="85"/>
        <end position="108"/>
    </location>
</feature>
<keyword evidence="3" id="KW-1185">Reference proteome</keyword>
<dbReference type="InterPro" id="IPR009793">
    <property type="entry name" value="DUF1361"/>
</dbReference>
<reference evidence="2 3" key="1">
    <citation type="submission" date="2020-03" db="EMBL/GenBank/DDBJ databases">
        <title>Draft Genome Sequence of 2-Methylisoborneol Producing Pseudanabaena yagii Strain GIHE-NHR1 Isolated from North Han River in South Korea.</title>
        <authorList>
            <person name="Jeong J."/>
        </authorList>
    </citation>
    <scope>NUCLEOTIDE SEQUENCE [LARGE SCALE GENOMIC DNA]</scope>
    <source>
        <strain evidence="2 3">GIHE-NHR1</strain>
    </source>
</reference>
<evidence type="ECO:0000313" key="3">
    <source>
        <dbReference type="Proteomes" id="UP000738376"/>
    </source>
</evidence>
<feature type="transmembrane region" description="Helical" evidence="1">
    <location>
        <begin position="120"/>
        <end position="141"/>
    </location>
</feature>
<keyword evidence="1" id="KW-0812">Transmembrane</keyword>
<dbReference type="Proteomes" id="UP000738376">
    <property type="component" value="Unassembled WGS sequence"/>
</dbReference>
<organism evidence="2 3">
    <name type="scientific">Pseudanabaena yagii GIHE-NHR1</name>
    <dbReference type="NCBI Taxonomy" id="2722753"/>
    <lineage>
        <taxon>Bacteria</taxon>
        <taxon>Bacillati</taxon>
        <taxon>Cyanobacteriota</taxon>
        <taxon>Cyanophyceae</taxon>
        <taxon>Pseudanabaenales</taxon>
        <taxon>Pseudanabaenaceae</taxon>
        <taxon>Pseudanabaena</taxon>
        <taxon>Pseudanabaena yagii</taxon>
    </lineage>
</organism>
<dbReference type="Pfam" id="PF07099">
    <property type="entry name" value="DUF1361"/>
    <property type="match status" value="1"/>
</dbReference>
<dbReference type="RefSeq" id="WP_169361917.1">
    <property type="nucleotide sequence ID" value="NZ_JAAVJL010000001.1"/>
</dbReference>
<feature type="transmembrane region" description="Helical" evidence="1">
    <location>
        <begin position="45"/>
        <end position="65"/>
    </location>
</feature>
<sequence length="210" mass="24954">MTEAFEQFLGNFRWMGWNLFLAIIPCVLSFILFTKRSPKRLPQNFMWWLGLITFILFLPNAPYIITDIIHFVDDARTPEISDNGVIFLIIPQYTIFILLGFQCYALSLIKLVQYLGWLKLIRNITFMEISMNFICAVGVYWGRFNRLNSWHVLTQPRRVLETAISNLENPNFFFGTILFFIIFTSLYYIFKWINLAIAFYWHNRSNQVSV</sequence>
<name>A0ABX1LL34_9CYAN</name>
<keyword evidence="1" id="KW-0472">Membrane</keyword>
<dbReference type="EMBL" id="JAAVJL010000001">
    <property type="protein sequence ID" value="NMF56809.1"/>
    <property type="molecule type" value="Genomic_DNA"/>
</dbReference>
<comment type="caution">
    <text evidence="2">The sequence shown here is derived from an EMBL/GenBank/DDBJ whole genome shotgun (WGS) entry which is preliminary data.</text>
</comment>
<gene>
    <name evidence="2" type="ORF">HC246_01935</name>
</gene>
<feature type="transmembrane region" description="Helical" evidence="1">
    <location>
        <begin position="14"/>
        <end position="33"/>
    </location>
</feature>
<proteinExistence type="predicted"/>
<accession>A0ABX1LL34</accession>